<dbReference type="AlphaFoldDB" id="A0A256FEJ0"/>
<sequence length="229" mass="26187">METDMDAPFKDIWFLHWLTASGGLEEFQEHISIEIAEAFRTLEHFVLPPKFDTLLDRSIHVIPEIGILGRAHNSMLFSLNFDPENPNFKPSLIDGTLQRQLLHETHHCMRMAGPGYGWTLGEALVSEGLAGHFVQYLMNTPSELWESAVNIDVLNAHRPSVAELQSTDYNHAEWFFGRGRFPRWLGYSMGFELVRLWRETVQPATQAQWINTPSNEILTIGKEGGLIRD</sequence>
<dbReference type="Pfam" id="PF10026">
    <property type="entry name" value="DUF2268"/>
    <property type="match status" value="1"/>
</dbReference>
<name>A0A256FEJ0_9HYPH</name>
<evidence type="ECO:0000313" key="3">
    <source>
        <dbReference type="Proteomes" id="UP000216478"/>
    </source>
</evidence>
<dbReference type="EMBL" id="NNRL01000158">
    <property type="protein sequence ID" value="OYR13254.1"/>
    <property type="molecule type" value="Genomic_DNA"/>
</dbReference>
<protein>
    <recommendedName>
        <fullName evidence="1">DUF2268 domain-containing protein</fullName>
    </recommendedName>
</protein>
<accession>A0A256FEJ0</accession>
<gene>
    <name evidence="2" type="ORF">CEV33_0978</name>
</gene>
<feature type="domain" description="DUF2268" evidence="1">
    <location>
        <begin position="94"/>
        <end position="218"/>
    </location>
</feature>
<dbReference type="InterPro" id="IPR018728">
    <property type="entry name" value="DUF2268"/>
</dbReference>
<reference evidence="2 3" key="1">
    <citation type="submission" date="2017-07" db="EMBL/GenBank/DDBJ databases">
        <title>Phylogenetic study on the rhizospheric bacterium Ochrobactrum sp. A44.</title>
        <authorList>
            <person name="Krzyzanowska D.M."/>
            <person name="Ossowicki A."/>
            <person name="Rajewska M."/>
            <person name="Maciag T."/>
            <person name="Kaczynski Z."/>
            <person name="Czerwicka M."/>
            <person name="Jafra S."/>
        </authorList>
    </citation>
    <scope>NUCLEOTIDE SEQUENCE [LARGE SCALE GENOMIC DNA]</scope>
    <source>
        <strain evidence="2 3">OgA9a</strain>
    </source>
</reference>
<keyword evidence="3" id="KW-1185">Reference proteome</keyword>
<evidence type="ECO:0000313" key="2">
    <source>
        <dbReference type="EMBL" id="OYR13254.1"/>
    </source>
</evidence>
<proteinExistence type="predicted"/>
<organism evidence="2 3">
    <name type="scientific">Brucella grignonensis</name>
    <dbReference type="NCBI Taxonomy" id="94627"/>
    <lineage>
        <taxon>Bacteria</taxon>
        <taxon>Pseudomonadati</taxon>
        <taxon>Pseudomonadota</taxon>
        <taxon>Alphaproteobacteria</taxon>
        <taxon>Hyphomicrobiales</taxon>
        <taxon>Brucellaceae</taxon>
        <taxon>Brucella/Ochrobactrum group</taxon>
        <taxon>Brucella</taxon>
    </lineage>
</organism>
<evidence type="ECO:0000259" key="1">
    <source>
        <dbReference type="Pfam" id="PF10026"/>
    </source>
</evidence>
<dbReference type="Proteomes" id="UP000216478">
    <property type="component" value="Unassembled WGS sequence"/>
</dbReference>
<comment type="caution">
    <text evidence="2">The sequence shown here is derived from an EMBL/GenBank/DDBJ whole genome shotgun (WGS) entry which is preliminary data.</text>
</comment>